<dbReference type="SMART" id="SM00498">
    <property type="entry name" value="FH2"/>
    <property type="match status" value="1"/>
</dbReference>
<comment type="similarity">
    <text evidence="2">Belongs to the formin homology family. Cappuccino subfamily.</text>
</comment>
<dbReference type="PANTHER" id="PTHR45920">
    <property type="entry name" value="FORMIN HOMOLOGY 2 DOMAIN CONTAINING, ISOFORM I"/>
    <property type="match status" value="1"/>
</dbReference>
<name>A0A7K4LQX1_9AVES</name>
<comment type="caution">
    <text evidence="8">The sequence shown here is derived from an EMBL/GenBank/DDBJ whole genome shotgun (WGS) entry which is preliminary data.</text>
</comment>
<proteinExistence type="inferred from homology"/>
<dbReference type="InterPro" id="IPR042201">
    <property type="entry name" value="FH2_Formin_sf"/>
</dbReference>
<dbReference type="GO" id="GO:0005634">
    <property type="term" value="C:nucleus"/>
    <property type="evidence" value="ECO:0007669"/>
    <property type="project" value="UniProtKB-SubCell"/>
</dbReference>
<dbReference type="Gene3D" id="1.20.58.2220">
    <property type="entry name" value="Formin, FH2 domain"/>
    <property type="match status" value="1"/>
</dbReference>
<feature type="non-terminal residue" evidence="8">
    <location>
        <position position="1"/>
    </location>
</feature>
<dbReference type="PRINTS" id="PR00828">
    <property type="entry name" value="FORMIN"/>
</dbReference>
<feature type="compositionally biased region" description="Pro residues" evidence="6">
    <location>
        <begin position="716"/>
        <end position="750"/>
    </location>
</feature>
<keyword evidence="9" id="KW-1185">Reference proteome</keyword>
<feature type="region of interest" description="Disordered" evidence="6">
    <location>
        <begin position="413"/>
        <end position="492"/>
    </location>
</feature>
<feature type="region of interest" description="Disordered" evidence="6">
    <location>
        <begin position="175"/>
        <end position="228"/>
    </location>
</feature>
<feature type="compositionally biased region" description="Acidic residues" evidence="6">
    <location>
        <begin position="366"/>
        <end position="379"/>
    </location>
</feature>
<feature type="region of interest" description="Disordered" evidence="6">
    <location>
        <begin position="250"/>
        <end position="270"/>
    </location>
</feature>
<organism evidence="8 9">
    <name type="scientific">Crypturellus undulatus</name>
    <dbReference type="NCBI Taxonomy" id="48396"/>
    <lineage>
        <taxon>Eukaryota</taxon>
        <taxon>Metazoa</taxon>
        <taxon>Chordata</taxon>
        <taxon>Craniata</taxon>
        <taxon>Vertebrata</taxon>
        <taxon>Euteleostomi</taxon>
        <taxon>Archelosauria</taxon>
        <taxon>Archosauria</taxon>
        <taxon>Dinosauria</taxon>
        <taxon>Saurischia</taxon>
        <taxon>Theropoda</taxon>
        <taxon>Coelurosauria</taxon>
        <taxon>Aves</taxon>
        <taxon>Palaeognathae</taxon>
        <taxon>Tinamiformes</taxon>
        <taxon>Tinamidae</taxon>
        <taxon>Crypturellus</taxon>
    </lineage>
</organism>
<evidence type="ECO:0000256" key="6">
    <source>
        <dbReference type="SAM" id="MobiDB-lite"/>
    </source>
</evidence>
<keyword evidence="3 5" id="KW-0175">Coiled coil</keyword>
<evidence type="ECO:0000259" key="7">
    <source>
        <dbReference type="PROSITE" id="PS51444"/>
    </source>
</evidence>
<dbReference type="EMBL" id="VWPW01021686">
    <property type="protein sequence ID" value="NWJ07104.1"/>
    <property type="molecule type" value="Genomic_DNA"/>
</dbReference>
<feature type="region of interest" description="Disordered" evidence="6">
    <location>
        <begin position="355"/>
        <end position="401"/>
    </location>
</feature>
<feature type="compositionally biased region" description="Basic and acidic residues" evidence="6">
    <location>
        <begin position="65"/>
        <end position="78"/>
    </location>
</feature>
<feature type="non-terminal residue" evidence="8">
    <location>
        <position position="1213"/>
    </location>
</feature>
<feature type="compositionally biased region" description="Pro residues" evidence="6">
    <location>
        <begin position="679"/>
        <end position="688"/>
    </location>
</feature>
<dbReference type="PROSITE" id="PS51444">
    <property type="entry name" value="FH2"/>
    <property type="match status" value="1"/>
</dbReference>
<sequence length="1213" mass="135657">ENAAPDCGELSEWENAAESEPDFFTTFSMKTLLGFTTKLESKTSKEEAVLKAFQPLHTNINARADSQHERNDNDHDDASESQPRVSRTSGQADLMPCSQAGLELELAEQNELLCHHLRFVETPLSESDNDDKDAILVQGTLVHTTSDTESDSESRDPDTDENKTIRSVLNNAALSAQALDNNSQNKEESESEGDRDSDDTVNRDEMELHPPLSKQLPAGLGSNLDHDSEEKDSMLMAEHLSHLLAIGKSPQELSDEEQRPSAGNTSHQKTALVEKTFQLPAFFSGLRVRKKGLTTEDGETVTEIKPREDDLALLKLRQPVKKSSITSGLTTKKKSAELKASPTFLEQLSHLLNIDVSKNDERAEDSGEGSGETEDSDEAQENKASGKTEPRFLSEEIKSSPAESALDVFKALFTRPPKKETTADPSELEAIKRKMRNEKESLKAVFERSKSKPGDGPSDKSPDLSPSEQDDKTPGRLQTVWPPPKAQHEEAKVGLKYTEAEYQAAILHLKREHKEEIETLKSQFELRVFHIRGEHAVSTAQLEETIAHLKNELENKLNRRNEEARDIGVSTEDDNPPKTYRNVYIQTDRETFIKPNEEENKAVKNNQTVPKKLNISSLTHSISSQSENKEICYNVQSSESGLSCQPKQNLPLSSSPPPAPPPLPPPPPPPLPDSSLPALVPPPPPLPPGLTSLSPHLGPAPPLPPPPSEGSRSLHAPPPPPPPPPLPGLGPPAPPPLPGPGLPPPPPPLGPGFLFNSTLSSSHGPRKPAIEPTRPMKPLYWTRIQLQGSRKTAMPTLWDSLEEPDLLDTTEFEYLFSKDTAQEKRKPLSETYEKKTKAKKIIKLLDGKRSQTVGILISSLHLEMKDIQQAILCVDDSVVDLETLEALYENRAQKDELEKIKQHYQTSKEEELKFLDKPEQFLYELSQIPNFTERAQCIIFQSVFSEGITSVHRKVDIITRVSKALLNMTSVKEILGLILAFGNYMNGGNRTRGQADGFGLEILPKLKDVKSRDNGINLVDYVVIYYLRHCDKEAGTDKSIFPLPEPQDFFQASQVKFEDLIKDLRKLKRELEVSEKQMKLVCRESSEAHLQPFKKKLEEFFQKAKEEHKKEESSLENAQKCFEETVGYFGIKPKPGEKEITPNYVFTVWYEFCSDFKTIWKRESKSISKERIKMAQQSVSKLTAEKKVETKKINPTASLKERLRQKEANVATN</sequence>
<dbReference type="InterPro" id="IPR015425">
    <property type="entry name" value="FH2_Formin"/>
</dbReference>
<dbReference type="InterPro" id="IPR001265">
    <property type="entry name" value="Formin_Cappuccino_subfam"/>
</dbReference>
<evidence type="ECO:0000256" key="3">
    <source>
        <dbReference type="ARBA" id="ARBA00023054"/>
    </source>
</evidence>
<dbReference type="SUPFAM" id="SSF101447">
    <property type="entry name" value="Formin homology 2 domain (FH2 domain)"/>
    <property type="match status" value="1"/>
</dbReference>
<evidence type="ECO:0000313" key="9">
    <source>
        <dbReference type="Proteomes" id="UP000534426"/>
    </source>
</evidence>
<feature type="region of interest" description="Disordered" evidence="6">
    <location>
        <begin position="1193"/>
        <end position="1213"/>
    </location>
</feature>
<dbReference type="GO" id="GO:0005737">
    <property type="term" value="C:cytoplasm"/>
    <property type="evidence" value="ECO:0007669"/>
    <property type="project" value="TreeGrafter"/>
</dbReference>
<reference evidence="8 9" key="1">
    <citation type="submission" date="2019-09" db="EMBL/GenBank/DDBJ databases">
        <title>Bird 10,000 Genomes (B10K) Project - Family phase.</title>
        <authorList>
            <person name="Zhang G."/>
        </authorList>
    </citation>
    <scope>NUCLEOTIDE SEQUENCE [LARGE SCALE GENOMIC DNA]</scope>
    <source>
        <strain evidence="8">B10K-MSB-37135</strain>
        <tissue evidence="8">Heart</tissue>
    </source>
</reference>
<dbReference type="FunFam" id="1.20.58.2220:FF:000005">
    <property type="entry name" value="Formin 1"/>
    <property type="match status" value="1"/>
</dbReference>
<feature type="coiled-coil region" evidence="5">
    <location>
        <begin position="539"/>
        <end position="566"/>
    </location>
</feature>
<dbReference type="GO" id="GO:0008017">
    <property type="term" value="F:microtubule binding"/>
    <property type="evidence" value="ECO:0007669"/>
    <property type="project" value="InterPro"/>
</dbReference>
<feature type="compositionally biased region" description="Pro residues" evidence="6">
    <location>
        <begin position="654"/>
        <end position="672"/>
    </location>
</feature>
<feature type="compositionally biased region" description="Pro residues" evidence="6">
    <location>
        <begin position="698"/>
        <end position="708"/>
    </location>
</feature>
<keyword evidence="4" id="KW-0539">Nucleus</keyword>
<dbReference type="Pfam" id="PF02181">
    <property type="entry name" value="FH2"/>
    <property type="match status" value="1"/>
</dbReference>
<evidence type="ECO:0000256" key="4">
    <source>
        <dbReference type="ARBA" id="ARBA00023242"/>
    </source>
</evidence>
<feature type="region of interest" description="Disordered" evidence="6">
    <location>
        <begin position="640"/>
        <end position="774"/>
    </location>
</feature>
<feature type="compositionally biased region" description="Basic and acidic residues" evidence="6">
    <location>
        <begin position="152"/>
        <end position="162"/>
    </location>
</feature>
<feature type="domain" description="FH2" evidence="7">
    <location>
        <begin position="766"/>
        <end position="1182"/>
    </location>
</feature>
<dbReference type="PANTHER" id="PTHR45920:SF7">
    <property type="entry name" value="FORMIN-G"/>
    <property type="match status" value="1"/>
</dbReference>
<accession>A0A7K4LQX1</accession>
<feature type="compositionally biased region" description="Basic and acidic residues" evidence="6">
    <location>
        <begin position="185"/>
        <end position="208"/>
    </location>
</feature>
<protein>
    <submittedName>
        <fullName evidence="8">FMN protein</fullName>
    </submittedName>
</protein>
<evidence type="ECO:0000256" key="2">
    <source>
        <dbReference type="ARBA" id="ARBA00005271"/>
    </source>
</evidence>
<comment type="subcellular location">
    <subcellularLocation>
        <location evidence="1">Nucleus</location>
    </subcellularLocation>
</comment>
<dbReference type="AlphaFoldDB" id="A0A7K4LQX1"/>
<feature type="compositionally biased region" description="Polar residues" evidence="6">
    <location>
        <begin position="80"/>
        <end position="91"/>
    </location>
</feature>
<gene>
    <name evidence="8" type="primary">Ld</name>
    <name evidence="8" type="ORF">CRYUND_R02915</name>
</gene>
<dbReference type="GO" id="GO:0030866">
    <property type="term" value="P:cortical actin cytoskeleton organization"/>
    <property type="evidence" value="ECO:0007669"/>
    <property type="project" value="TreeGrafter"/>
</dbReference>
<feature type="compositionally biased region" description="Basic and acidic residues" evidence="6">
    <location>
        <begin position="380"/>
        <end position="398"/>
    </location>
</feature>
<dbReference type="GO" id="GO:0005884">
    <property type="term" value="C:actin filament"/>
    <property type="evidence" value="ECO:0007669"/>
    <property type="project" value="InterPro"/>
</dbReference>
<evidence type="ECO:0000313" key="8">
    <source>
        <dbReference type="EMBL" id="NWJ07104.1"/>
    </source>
</evidence>
<evidence type="ECO:0000256" key="1">
    <source>
        <dbReference type="ARBA" id="ARBA00004123"/>
    </source>
</evidence>
<dbReference type="GO" id="GO:0051015">
    <property type="term" value="F:actin filament binding"/>
    <property type="evidence" value="ECO:0007669"/>
    <property type="project" value="TreeGrafter"/>
</dbReference>
<feature type="compositionally biased region" description="Basic and acidic residues" evidence="6">
    <location>
        <begin position="429"/>
        <end position="462"/>
    </location>
</feature>
<feature type="coiled-coil region" evidence="5">
    <location>
        <begin position="1050"/>
        <end position="1121"/>
    </location>
</feature>
<dbReference type="Proteomes" id="UP000534426">
    <property type="component" value="Unassembled WGS sequence"/>
</dbReference>
<feature type="region of interest" description="Disordered" evidence="6">
    <location>
        <begin position="141"/>
        <end position="162"/>
    </location>
</feature>
<feature type="region of interest" description="Disordered" evidence="6">
    <location>
        <begin position="59"/>
        <end position="92"/>
    </location>
</feature>
<dbReference type="GO" id="GO:0045010">
    <property type="term" value="P:actin nucleation"/>
    <property type="evidence" value="ECO:0007669"/>
    <property type="project" value="InterPro"/>
</dbReference>
<evidence type="ECO:0000256" key="5">
    <source>
        <dbReference type="SAM" id="Coils"/>
    </source>
</evidence>